<evidence type="ECO:0000256" key="2">
    <source>
        <dbReference type="ARBA" id="ARBA00022801"/>
    </source>
</evidence>
<name>A0A7D6BP61_FERL1</name>
<reference evidence="6" key="1">
    <citation type="submission" date="2020-07" db="EMBL/GenBank/DDBJ databases">
        <title>Metabolic diversity and evolutionary history of the archaeal phylum ###Micrarchaeota### uncovered from a freshwater lake metagenome.</title>
        <authorList>
            <person name="Kadnikov V.V."/>
            <person name="Savvichev A.S."/>
            <person name="Mardanov A.V."/>
            <person name="Beletsky A.V."/>
            <person name="Chupakov A.V."/>
            <person name="Kokryatskaya N.M."/>
            <person name="Pimenov N.V."/>
            <person name="Ravin N.V."/>
        </authorList>
    </citation>
    <scope>NUCLEOTIDE SEQUENCE [LARGE SCALE GENOMIC DNA]</scope>
</reference>
<gene>
    <name evidence="4" type="primary">dtdA</name>
    <name evidence="5" type="ORF">Sv326_1007</name>
</gene>
<dbReference type="EC" id="3.1.1.96" evidence="4"/>
<dbReference type="InterPro" id="IPR007508">
    <property type="entry name" value="DtdA"/>
</dbReference>
<dbReference type="HAMAP" id="MF_00562">
    <property type="entry name" value="Deacylase_DtdA"/>
    <property type="match status" value="1"/>
</dbReference>
<dbReference type="SUPFAM" id="SSF142535">
    <property type="entry name" value="AF0625-like"/>
    <property type="match status" value="1"/>
</dbReference>
<dbReference type="GO" id="GO:0008270">
    <property type="term" value="F:zinc ion binding"/>
    <property type="evidence" value="ECO:0007669"/>
    <property type="project" value="UniProtKB-UniRule"/>
</dbReference>
<evidence type="ECO:0000313" key="5">
    <source>
        <dbReference type="EMBL" id="QLJ53182.1"/>
    </source>
</evidence>
<comment type="catalytic activity">
    <reaction evidence="4">
        <text>glycyl-tRNA(Ala) + H2O = tRNA(Ala) + glycine + H(+)</text>
        <dbReference type="Rhea" id="RHEA:53744"/>
        <dbReference type="Rhea" id="RHEA-COMP:9657"/>
        <dbReference type="Rhea" id="RHEA-COMP:13640"/>
        <dbReference type="ChEBI" id="CHEBI:15377"/>
        <dbReference type="ChEBI" id="CHEBI:15378"/>
        <dbReference type="ChEBI" id="CHEBI:57305"/>
        <dbReference type="ChEBI" id="CHEBI:78442"/>
        <dbReference type="ChEBI" id="CHEBI:78522"/>
        <dbReference type="EC" id="3.1.1.96"/>
    </reaction>
</comment>
<dbReference type="PIRSF" id="PIRSF016210">
    <property type="entry name" value="UCP016210"/>
    <property type="match status" value="1"/>
</dbReference>
<dbReference type="EMBL" id="CP058998">
    <property type="protein sequence ID" value="QLJ53182.1"/>
    <property type="molecule type" value="Genomic_DNA"/>
</dbReference>
<dbReference type="GO" id="GO:0019478">
    <property type="term" value="P:D-amino acid catabolic process"/>
    <property type="evidence" value="ECO:0007669"/>
    <property type="project" value="UniProtKB-UniRule"/>
</dbReference>
<dbReference type="AlphaFoldDB" id="A0A7D6BP61"/>
<organism evidence="5 6">
    <name type="scientific">Fermentimicrarchaeum limneticum</name>
    <dbReference type="NCBI Taxonomy" id="2795018"/>
    <lineage>
        <taxon>Archaea</taxon>
        <taxon>Candidatus Micrarchaeota</taxon>
        <taxon>Candidatus Fermentimicrarchaeales</taxon>
        <taxon>Candidatus Fermentimicrarchaeaceae</taxon>
        <taxon>Candidatus Fermentimicrarchaeum</taxon>
    </lineage>
</organism>
<comment type="function">
    <text evidence="4">D-aminoacyl-tRNA deacylase with broad substrate specificity. By recycling D-aminoacyl-tRNA to D-amino acids and free tRNA molecules, this enzyme counteracts the toxicity associated with the formation of D-aminoacyl-tRNA entities in vivo.</text>
</comment>
<comment type="subunit">
    <text evidence="4">Monomer.</text>
</comment>
<proteinExistence type="inferred from homology"/>
<evidence type="ECO:0000256" key="1">
    <source>
        <dbReference type="ARBA" id="ARBA00022723"/>
    </source>
</evidence>
<dbReference type="Proteomes" id="UP000510821">
    <property type="component" value="Chromosome"/>
</dbReference>
<evidence type="ECO:0000313" key="6">
    <source>
        <dbReference type="Proteomes" id="UP000510821"/>
    </source>
</evidence>
<dbReference type="InterPro" id="IPR018033">
    <property type="entry name" value="Deacylase_DtdA_archaea"/>
</dbReference>
<dbReference type="Gene3D" id="3.40.50.10700">
    <property type="entry name" value="AF0625-like"/>
    <property type="match status" value="1"/>
</dbReference>
<comment type="similarity">
    <text evidence="4">Belongs to the DtdA deacylase family.</text>
</comment>
<comment type="catalytic activity">
    <reaction evidence="4">
        <text>a D-aminoacyl-tRNA + H2O = a tRNA + a D-alpha-amino acid + H(+)</text>
        <dbReference type="Rhea" id="RHEA:13953"/>
        <dbReference type="Rhea" id="RHEA-COMP:10123"/>
        <dbReference type="Rhea" id="RHEA-COMP:10124"/>
        <dbReference type="ChEBI" id="CHEBI:15377"/>
        <dbReference type="ChEBI" id="CHEBI:15378"/>
        <dbReference type="ChEBI" id="CHEBI:59871"/>
        <dbReference type="ChEBI" id="CHEBI:78442"/>
        <dbReference type="ChEBI" id="CHEBI:79333"/>
        <dbReference type="EC" id="3.1.1.96"/>
    </reaction>
</comment>
<keyword evidence="1 4" id="KW-0479">Metal-binding</keyword>
<dbReference type="KEGG" id="flt:Sv326_1007"/>
<dbReference type="Gene3D" id="3.40.630.50">
    <property type="entry name" value="AF0625-like"/>
    <property type="match status" value="1"/>
</dbReference>
<keyword evidence="2 4" id="KW-0378">Hydrolase</keyword>
<dbReference type="PANTHER" id="PTHR34667">
    <property type="entry name" value="D-AMINOACYL-TRNA DEACYLASE"/>
    <property type="match status" value="1"/>
</dbReference>
<protein>
    <recommendedName>
        <fullName evidence="4">D-aminoacyl-tRNA deacylase</fullName>
        <ecNumber evidence="4">3.1.1.96</ecNumber>
    </recommendedName>
</protein>
<dbReference type="GO" id="GO:0051499">
    <property type="term" value="F:D-aminoacyl-tRNA deacylase activity"/>
    <property type="evidence" value="ECO:0007669"/>
    <property type="project" value="UniProtKB-UniRule"/>
</dbReference>
<comment type="cofactor">
    <cofactor evidence="4">
        <name>Zn(2+)</name>
        <dbReference type="ChEBI" id="CHEBI:29105"/>
    </cofactor>
    <text evidence="4">Binds 2 Zn(2+) ions per subunit.</text>
</comment>
<evidence type="ECO:0000256" key="4">
    <source>
        <dbReference type="HAMAP-Rule" id="MF_00562"/>
    </source>
</evidence>
<evidence type="ECO:0000256" key="3">
    <source>
        <dbReference type="ARBA" id="ARBA00022833"/>
    </source>
</evidence>
<accession>A0A7D6BP61</accession>
<sequence>MPTLVFSSQDIAGKNIADKLIKLFNFEKKEDKWMKDELELIQVETKIVDAEHLYDKETDFFVFISKHRSETGKPCLTAHTPGNWGAAELGGKPKQVCPCFPSKLKVVLRELNSLNDLGWQVCAEVDHHGPLTKAPALFVEIGSTEKEWQNARAGEIVASAVMKMLSSNETFPAAFGIGGGHYAPSFTKVILEKEFAVGHMLPKYYIDGIELEGFRQGVERSKEKTELALLDWKGMNKEQREKVLNFLEVLGVRYEKV</sequence>
<dbReference type="PANTHER" id="PTHR34667:SF1">
    <property type="entry name" value="D-AMINOACYL-TRNA DEACYLASE"/>
    <property type="match status" value="1"/>
</dbReference>
<keyword evidence="3 4" id="KW-0862">Zinc</keyword>
<dbReference type="Pfam" id="PF04414">
    <property type="entry name" value="tRNA_deacylase"/>
    <property type="match status" value="1"/>
</dbReference>